<dbReference type="InterPro" id="IPR009915">
    <property type="entry name" value="NnrU_dom"/>
</dbReference>
<reference evidence="7 8" key="1">
    <citation type="submission" date="2021-02" db="EMBL/GenBank/DDBJ databases">
        <title>Niveibacterium changnyeongensis HC41.</title>
        <authorList>
            <person name="Kang M."/>
        </authorList>
    </citation>
    <scope>NUCLEOTIDE SEQUENCE [LARGE SCALE GENOMIC DNA]</scope>
    <source>
        <strain evidence="7 8">HC41</strain>
    </source>
</reference>
<feature type="transmembrane region" description="Helical" evidence="5">
    <location>
        <begin position="100"/>
        <end position="118"/>
    </location>
</feature>
<evidence type="ECO:0000256" key="1">
    <source>
        <dbReference type="ARBA" id="ARBA00004141"/>
    </source>
</evidence>
<comment type="subcellular location">
    <subcellularLocation>
        <location evidence="1">Membrane</location>
        <topology evidence="1">Multi-pass membrane protein</topology>
    </subcellularLocation>
</comment>
<feature type="transmembrane region" description="Helical" evidence="5">
    <location>
        <begin position="165"/>
        <end position="186"/>
    </location>
</feature>
<dbReference type="Proteomes" id="UP000663570">
    <property type="component" value="Chromosome"/>
</dbReference>
<accession>A0ABX7M8K9</accession>
<feature type="transmembrane region" description="Helical" evidence="5">
    <location>
        <begin position="125"/>
        <end position="145"/>
    </location>
</feature>
<dbReference type="RefSeq" id="WP_206254631.1">
    <property type="nucleotide sequence ID" value="NZ_CP071060.1"/>
</dbReference>
<dbReference type="EMBL" id="CP071060">
    <property type="protein sequence ID" value="QSI77083.1"/>
    <property type="molecule type" value="Genomic_DNA"/>
</dbReference>
<evidence type="ECO:0000256" key="2">
    <source>
        <dbReference type="ARBA" id="ARBA00022692"/>
    </source>
</evidence>
<evidence type="ECO:0000256" key="4">
    <source>
        <dbReference type="ARBA" id="ARBA00023136"/>
    </source>
</evidence>
<protein>
    <recommendedName>
        <fullName evidence="6">NnrU domain-containing protein</fullName>
    </recommendedName>
</protein>
<evidence type="ECO:0000313" key="8">
    <source>
        <dbReference type="Proteomes" id="UP000663570"/>
    </source>
</evidence>
<name>A0ABX7M8K9_9RHOO</name>
<feature type="transmembrane region" description="Helical" evidence="5">
    <location>
        <begin position="35"/>
        <end position="55"/>
    </location>
</feature>
<evidence type="ECO:0000313" key="7">
    <source>
        <dbReference type="EMBL" id="QSI77083.1"/>
    </source>
</evidence>
<evidence type="ECO:0000256" key="5">
    <source>
        <dbReference type="SAM" id="Phobius"/>
    </source>
</evidence>
<feature type="transmembrane region" description="Helical" evidence="5">
    <location>
        <begin position="76"/>
        <end position="94"/>
    </location>
</feature>
<keyword evidence="2 5" id="KW-0812">Transmembrane</keyword>
<organism evidence="7 8">
    <name type="scientific">Niveibacterium microcysteis</name>
    <dbReference type="NCBI Taxonomy" id="2811415"/>
    <lineage>
        <taxon>Bacteria</taxon>
        <taxon>Pseudomonadati</taxon>
        <taxon>Pseudomonadota</taxon>
        <taxon>Betaproteobacteria</taxon>
        <taxon>Rhodocyclales</taxon>
        <taxon>Rhodocyclaceae</taxon>
        <taxon>Niveibacterium</taxon>
    </lineage>
</organism>
<gene>
    <name evidence="7" type="ORF">JY500_00070</name>
</gene>
<proteinExistence type="predicted"/>
<feature type="domain" description="NnrU" evidence="6">
    <location>
        <begin position="4"/>
        <end position="183"/>
    </location>
</feature>
<dbReference type="Pfam" id="PF07298">
    <property type="entry name" value="NnrU"/>
    <property type="match status" value="1"/>
</dbReference>
<keyword evidence="8" id="KW-1185">Reference proteome</keyword>
<keyword evidence="4 5" id="KW-0472">Membrane</keyword>
<evidence type="ECO:0000259" key="6">
    <source>
        <dbReference type="Pfam" id="PF07298"/>
    </source>
</evidence>
<keyword evidence="3 5" id="KW-1133">Transmembrane helix</keyword>
<sequence>MTLILTGIALFMIAHVASVFPPIRSRIVSRIGVNAWRGTHSLLSLAGLVIVGMNWSHAPTTAIFAPSPLAIQLAPYTNTLALILFVAGGFNFPGYLRARLHHPMVIGVLIWSVTHLLANGGMRQTVLFGSFAAYASFALLVAVAFRKRATLTPHFAADIKAGVIGVIASAAVMHGHVWLFGVPAVLGN</sequence>
<evidence type="ECO:0000256" key="3">
    <source>
        <dbReference type="ARBA" id="ARBA00022989"/>
    </source>
</evidence>